<dbReference type="InterPro" id="IPR012334">
    <property type="entry name" value="Pectin_lyas_fold"/>
</dbReference>
<evidence type="ECO:0000259" key="6">
    <source>
        <dbReference type="Pfam" id="PF23764"/>
    </source>
</evidence>
<comment type="catalytic activity">
    <reaction evidence="2">
        <text>Hydrolysis of terminal, non-reducing branched (1-&gt;3)-alpha-D-galactosidic residues, producing free D-galactose.</text>
        <dbReference type="EC" id="3.2.1.n1"/>
    </reaction>
</comment>
<dbReference type="InterPro" id="IPR011050">
    <property type="entry name" value="Pectin_lyase_fold/virulence"/>
</dbReference>
<evidence type="ECO:0000256" key="3">
    <source>
        <dbReference type="ARBA" id="ARBA00022737"/>
    </source>
</evidence>
<dbReference type="Pfam" id="PF23764">
    <property type="entry name" value="Beta-barrel_GLAA-B_II"/>
    <property type="match status" value="1"/>
</dbReference>
<evidence type="ECO:0000313" key="7">
    <source>
        <dbReference type="EMBL" id="QQM38508.1"/>
    </source>
</evidence>
<dbReference type="Gene3D" id="2.160.20.10">
    <property type="entry name" value="Single-stranded right-handed beta-helix, Pectin lyase-like"/>
    <property type="match status" value="2"/>
</dbReference>
<reference evidence="7 8" key="1">
    <citation type="submission" date="2020-12" db="EMBL/GenBank/DDBJ databases">
        <title>A novel species.</title>
        <authorList>
            <person name="Li K."/>
        </authorList>
    </citation>
    <scope>NUCLEOTIDE SEQUENCE [LARGE SCALE GENOMIC DNA]</scope>
    <source>
        <strain evidence="7 8">ZYC-3</strain>
    </source>
</reference>
<keyword evidence="5" id="KW-0326">Glycosidase</keyword>
<name>A0A7T7KU19_9ACTN</name>
<dbReference type="SUPFAM" id="SSF51126">
    <property type="entry name" value="Pectin lyase-like"/>
    <property type="match status" value="1"/>
</dbReference>
<evidence type="ECO:0000256" key="2">
    <source>
        <dbReference type="ARBA" id="ARBA00001271"/>
    </source>
</evidence>
<evidence type="ECO:0000256" key="4">
    <source>
        <dbReference type="ARBA" id="ARBA00022801"/>
    </source>
</evidence>
<feature type="domain" description="GLAA-B beta-barrel" evidence="6">
    <location>
        <begin position="379"/>
        <end position="452"/>
    </location>
</feature>
<evidence type="ECO:0000256" key="1">
    <source>
        <dbReference type="ARBA" id="ARBA00001255"/>
    </source>
</evidence>
<dbReference type="KEGG" id="slf:JEQ17_02850"/>
<gene>
    <name evidence="7" type="ORF">JEQ17_02850</name>
</gene>
<dbReference type="AlphaFoldDB" id="A0A7T7KU19"/>
<keyword evidence="8" id="KW-1185">Reference proteome</keyword>
<protein>
    <submittedName>
        <fullName evidence="7">Right-handed parallel beta-helix repeat-containing protein</fullName>
    </submittedName>
</protein>
<sequence length="627" mass="67545">MAHGCSGGAMSRFVFLGVALALLVGGGGPVAAAPKSRPVVVVVDAYGADPTGRTDSTPAVVAALRHAKWVDRDRPVRIVFSKGTYQLYPERAETRELYVSNTVGADQRYRDKKIGLLVEDMHDVTIDGGGAKLVYHGLQTAFASIRSTDVTFTNFSFDYAAPQVIDATVATTGVTDGHAYRVLSIPAGSPYEVNGTHITWLGEKSPATGQPYWSGVDGLQYTQIHDPKAQRTWRADNPLFNDVASVTDLGGRRIRIDYTTAARPADAGLVYQMRLIERTEPGAFIWQSKNVTMRSMNAYYLQSFGVVGQFSENISIDKVNFAPAPRSGRSTSSFADFVQMSGVKGKVSITRSVFDGPHDDPINIHGTYLEVVGKPGPSTLTLAYKHPQTAGFPQFAPGDKVEFATKRTMTALASPHAKVTAVDGPSGMDHDKPLTTMTVTFDRPIPAGVEIGGTVVENITATPSVVISGNVFRNVPTRGILVTTRKPVLITGNRFDGMSMASIYVSADAYQWYESGPVADLTIRGNSFTRPSGPVIFVEPTNQVIDPSTPVHRNISVEHNSFDIGDVTIVNAKSVGGFAFTGNTVRRLDGPAHPPYTSPLFVFHGSSDIRIAHNRYDKGLNTSVVTD</sequence>
<evidence type="ECO:0000313" key="8">
    <source>
        <dbReference type="Proteomes" id="UP000595636"/>
    </source>
</evidence>
<dbReference type="InterPro" id="IPR056441">
    <property type="entry name" value="Beta-barrel_GLAA-B_II"/>
</dbReference>
<evidence type="ECO:0000256" key="5">
    <source>
        <dbReference type="ARBA" id="ARBA00023295"/>
    </source>
</evidence>
<accession>A0A7T7KU19</accession>
<organism evidence="7 8">
    <name type="scientific">Streptomyces liliifuscus</name>
    <dbReference type="NCBI Taxonomy" id="2797636"/>
    <lineage>
        <taxon>Bacteria</taxon>
        <taxon>Bacillati</taxon>
        <taxon>Actinomycetota</taxon>
        <taxon>Actinomycetes</taxon>
        <taxon>Kitasatosporales</taxon>
        <taxon>Streptomycetaceae</taxon>
        <taxon>Streptomyces</taxon>
    </lineage>
</organism>
<dbReference type="GO" id="GO:0004557">
    <property type="term" value="F:alpha-galactosidase activity"/>
    <property type="evidence" value="ECO:0007669"/>
    <property type="project" value="UniProtKB-EC"/>
</dbReference>
<dbReference type="EMBL" id="CP066831">
    <property type="protein sequence ID" value="QQM38508.1"/>
    <property type="molecule type" value="Genomic_DNA"/>
</dbReference>
<dbReference type="SMART" id="SM00710">
    <property type="entry name" value="PbH1"/>
    <property type="match status" value="4"/>
</dbReference>
<keyword evidence="4" id="KW-0378">Hydrolase</keyword>
<comment type="catalytic activity">
    <reaction evidence="1">
        <text>Hydrolysis of terminal, non-reducing alpha-D-galactose residues in alpha-D-galactosides, including galactose oligosaccharides, galactomannans and galactolipids.</text>
        <dbReference type="EC" id="3.2.1.22"/>
    </reaction>
</comment>
<dbReference type="InterPro" id="IPR006626">
    <property type="entry name" value="PbH1"/>
</dbReference>
<proteinExistence type="predicted"/>
<dbReference type="Proteomes" id="UP000595636">
    <property type="component" value="Chromosome"/>
</dbReference>
<keyword evidence="3" id="KW-0677">Repeat</keyword>